<evidence type="ECO:0000313" key="8">
    <source>
        <dbReference type="Proteomes" id="UP000092024"/>
    </source>
</evidence>
<gene>
    <name evidence="7" type="ORF">A7K91_09095</name>
</gene>
<proteinExistence type="inferred from homology"/>
<organism evidence="7 8">
    <name type="scientific">Paenibacillus oryzae</name>
    <dbReference type="NCBI Taxonomy" id="1844972"/>
    <lineage>
        <taxon>Bacteria</taxon>
        <taxon>Bacillati</taxon>
        <taxon>Bacillota</taxon>
        <taxon>Bacilli</taxon>
        <taxon>Bacillales</taxon>
        <taxon>Paenibacillaceae</taxon>
        <taxon>Paenibacillus</taxon>
    </lineage>
</organism>
<dbReference type="AlphaFoldDB" id="A0A1A5YBB2"/>
<evidence type="ECO:0000256" key="1">
    <source>
        <dbReference type="ARBA" id="ARBA00004196"/>
    </source>
</evidence>
<comment type="caution">
    <text evidence="7">The sequence shown here is derived from an EMBL/GenBank/DDBJ whole genome shotgun (WGS) entry which is preliminary data.</text>
</comment>
<evidence type="ECO:0000256" key="5">
    <source>
        <dbReference type="SAM" id="SignalP"/>
    </source>
</evidence>
<evidence type="ECO:0000313" key="7">
    <source>
        <dbReference type="EMBL" id="OBR62877.1"/>
    </source>
</evidence>
<feature type="signal peptide" evidence="5">
    <location>
        <begin position="1"/>
        <end position="24"/>
    </location>
</feature>
<dbReference type="PANTHER" id="PTHR30532:SF1">
    <property type="entry name" value="IRON(3+)-HYDROXAMATE-BINDING PROTEIN FHUD"/>
    <property type="match status" value="1"/>
</dbReference>
<evidence type="ECO:0000256" key="3">
    <source>
        <dbReference type="ARBA" id="ARBA00022448"/>
    </source>
</evidence>
<dbReference type="STRING" id="1844972.A7K91_09095"/>
<dbReference type="GO" id="GO:1901678">
    <property type="term" value="P:iron coordination entity transport"/>
    <property type="evidence" value="ECO:0007669"/>
    <property type="project" value="UniProtKB-ARBA"/>
</dbReference>
<keyword evidence="8" id="KW-1185">Reference proteome</keyword>
<keyword evidence="3" id="KW-0813">Transport</keyword>
<dbReference type="InterPro" id="IPR051313">
    <property type="entry name" value="Bact_iron-sidero_bind"/>
</dbReference>
<dbReference type="OrthoDB" id="2417096at2"/>
<reference evidence="7 8" key="1">
    <citation type="submission" date="2016-05" db="EMBL/GenBank/DDBJ databases">
        <title>Paenibacillus oryzae. sp. nov., isolated from the rice root.</title>
        <authorList>
            <person name="Zhang J."/>
            <person name="Zhang X."/>
        </authorList>
    </citation>
    <scope>NUCLEOTIDE SEQUENCE [LARGE SCALE GENOMIC DNA]</scope>
    <source>
        <strain evidence="7 8">1DrF-4</strain>
    </source>
</reference>
<keyword evidence="4 5" id="KW-0732">Signal</keyword>
<comment type="similarity">
    <text evidence="2">Belongs to the bacterial solute-binding protein 8 family.</text>
</comment>
<dbReference type="Gene3D" id="3.40.50.1980">
    <property type="entry name" value="Nitrogenase molybdenum iron protein domain"/>
    <property type="match status" value="2"/>
</dbReference>
<evidence type="ECO:0000256" key="4">
    <source>
        <dbReference type="ARBA" id="ARBA00022729"/>
    </source>
</evidence>
<feature type="domain" description="Fe/B12 periplasmic-binding" evidence="6">
    <location>
        <begin position="87"/>
        <end position="346"/>
    </location>
</feature>
<dbReference type="PROSITE" id="PS50983">
    <property type="entry name" value="FE_B12_PBP"/>
    <property type="match status" value="1"/>
</dbReference>
<dbReference type="PROSITE" id="PS51257">
    <property type="entry name" value="PROKAR_LIPOPROTEIN"/>
    <property type="match status" value="1"/>
</dbReference>
<dbReference type="PANTHER" id="PTHR30532">
    <property type="entry name" value="IRON III DICITRATE-BINDING PERIPLASMIC PROTEIN"/>
    <property type="match status" value="1"/>
</dbReference>
<feature type="chain" id="PRO_5038697160" description="Fe/B12 periplasmic-binding domain-containing protein" evidence="5">
    <location>
        <begin position="25"/>
        <end position="346"/>
    </location>
</feature>
<dbReference type="Proteomes" id="UP000092024">
    <property type="component" value="Unassembled WGS sequence"/>
</dbReference>
<dbReference type="RefSeq" id="WP_068686759.1">
    <property type="nucleotide sequence ID" value="NZ_LYPA01000076.1"/>
</dbReference>
<comment type="subcellular location">
    <subcellularLocation>
        <location evidence="1">Cell envelope</location>
    </subcellularLocation>
</comment>
<accession>A0A1A5YBB2</accession>
<dbReference type="EMBL" id="LYPA01000076">
    <property type="protein sequence ID" value="OBR62877.1"/>
    <property type="molecule type" value="Genomic_DNA"/>
</dbReference>
<evidence type="ECO:0000259" key="6">
    <source>
        <dbReference type="PROSITE" id="PS50983"/>
    </source>
</evidence>
<name>A0A1A5YBB2_9BACL</name>
<dbReference type="Pfam" id="PF01497">
    <property type="entry name" value="Peripla_BP_2"/>
    <property type="match status" value="1"/>
</dbReference>
<evidence type="ECO:0000256" key="2">
    <source>
        <dbReference type="ARBA" id="ARBA00008814"/>
    </source>
</evidence>
<protein>
    <recommendedName>
        <fullName evidence="6">Fe/B12 periplasmic-binding domain-containing protein</fullName>
    </recommendedName>
</protein>
<dbReference type="GO" id="GO:0030288">
    <property type="term" value="C:outer membrane-bounded periplasmic space"/>
    <property type="evidence" value="ECO:0007669"/>
    <property type="project" value="TreeGrafter"/>
</dbReference>
<dbReference type="SUPFAM" id="SSF53807">
    <property type="entry name" value="Helical backbone' metal receptor"/>
    <property type="match status" value="1"/>
</dbReference>
<dbReference type="InterPro" id="IPR002491">
    <property type="entry name" value="ABC_transptr_periplasmic_BD"/>
</dbReference>
<sequence>MAVARQFKSIIGVILIALLLSACASGVKDNTSGQNGDSGGQNTAADLNAAKSSNEKTGDAAEQTGEAAAYPRTFQHVYGVTTLEQPPVRIYAPYLEDALLTLGVTPVLKWSVGELLQDYLEPQLKDVPKIDFAGGPDAETILASEPDLIILYSSDMAAEGRYEQYSKIAPTFVFDNAAGNWEDTLQTLGDILDRKKEAADGAKQYADLVAEAKEKLGPLADGKTFAVVRMRQKELLLMDGVYFSGLTLYRDLGLTPHPMVKELSWEGHVSLSLEKLPDLDADYIFYMIQGRDSQAAAEELMNSFAWQSLPAVKAGHAYQVQTGHWLATGAIANAKQINDVLNDIKD</sequence>